<evidence type="ECO:0000313" key="2">
    <source>
        <dbReference type="Proteomes" id="UP000245626"/>
    </source>
</evidence>
<organism evidence="1 2">
    <name type="scientific">Violaceomyces palustris</name>
    <dbReference type="NCBI Taxonomy" id="1673888"/>
    <lineage>
        <taxon>Eukaryota</taxon>
        <taxon>Fungi</taxon>
        <taxon>Dikarya</taxon>
        <taxon>Basidiomycota</taxon>
        <taxon>Ustilaginomycotina</taxon>
        <taxon>Ustilaginomycetes</taxon>
        <taxon>Violaceomycetales</taxon>
        <taxon>Violaceomycetaceae</taxon>
        <taxon>Violaceomyces</taxon>
    </lineage>
</organism>
<dbReference type="Proteomes" id="UP000245626">
    <property type="component" value="Unassembled WGS sequence"/>
</dbReference>
<proteinExistence type="predicted"/>
<gene>
    <name evidence="1" type="ORF">IE53DRAFT_391220</name>
</gene>
<reference evidence="1 2" key="1">
    <citation type="journal article" date="2018" name="Mol. Biol. Evol.">
        <title>Broad Genomic Sampling Reveals a Smut Pathogenic Ancestry of the Fungal Clade Ustilaginomycotina.</title>
        <authorList>
            <person name="Kijpornyongpan T."/>
            <person name="Mondo S.J."/>
            <person name="Barry K."/>
            <person name="Sandor L."/>
            <person name="Lee J."/>
            <person name="Lipzen A."/>
            <person name="Pangilinan J."/>
            <person name="LaButti K."/>
            <person name="Hainaut M."/>
            <person name="Henrissat B."/>
            <person name="Grigoriev I.V."/>
            <person name="Spatafora J.W."/>
            <person name="Aime M.C."/>
        </authorList>
    </citation>
    <scope>NUCLEOTIDE SEQUENCE [LARGE SCALE GENOMIC DNA]</scope>
    <source>
        <strain evidence="1 2">SA 807</strain>
    </source>
</reference>
<sequence>MLSLTIPRVALRAVAPSRQLAAAAGASSVRFASTKSLKEAVAEVVPEKQEQLKKLKAEHADAPLGEITVSHLLGGMRGLKVMLWEGSVLDSESGITFHGKSIPDCQKVLPNADQIGGKGKEILPESMLWLLLTGKVPTPEEVKGLSQELAAKGKLPDYIEKIIDSLPKTLHPMTQFATAVAALNHDSKFAQGYSQGLKKADYWKPTLDDSIDLIAKLPAIAARIYYNVFGLGDGKQAIDSSKDLIANYSEMIGYGDNEGMIDYLRLYIAIHGDHEGGNVSAHTAHLVGSALSDPYLSYSAALLGLAGPLHGLANQEVLGWALAMQEAVGGGEASEEKIKEYLWSTLKSGRVVPGYGHAVLRQPDPRFTALSEFCKTRPELRDSSIVQLVQKVSQVAPGVLKEHGKTKNPFPNVDAASGCVLYQYGLTQFTYYTVIFGISRALGALPQLVMDRALGMPIERPKSMSMDSLKAFIKK</sequence>
<dbReference type="EMBL" id="KZ820838">
    <property type="protein sequence ID" value="PWN46612.1"/>
    <property type="molecule type" value="Genomic_DNA"/>
</dbReference>
<protein>
    <submittedName>
        <fullName evidence="1">Citrate synthase-like protein</fullName>
    </submittedName>
</protein>
<evidence type="ECO:0000313" key="1">
    <source>
        <dbReference type="EMBL" id="PWN46612.1"/>
    </source>
</evidence>
<keyword evidence="2" id="KW-1185">Reference proteome</keyword>
<accession>A0ACD0NLC6</accession>
<name>A0ACD0NLC6_9BASI</name>